<dbReference type="AlphaFoldDB" id="A0A1S3E0Y8"/>
<dbReference type="GO" id="GO:0005886">
    <property type="term" value="C:plasma membrane"/>
    <property type="evidence" value="ECO:0007669"/>
    <property type="project" value="TreeGrafter"/>
</dbReference>
<keyword evidence="3" id="KW-1185">Reference proteome</keyword>
<dbReference type="STRING" id="3827.A0A1S3E0Y8"/>
<reference evidence="4" key="2">
    <citation type="submission" date="2025-08" db="UniProtKB">
        <authorList>
            <consortium name="RefSeq"/>
        </authorList>
    </citation>
    <scope>IDENTIFICATION</scope>
    <source>
        <tissue evidence="4">Etiolated seedlings</tissue>
    </source>
</reference>
<reference evidence="3" key="1">
    <citation type="journal article" date="2013" name="Nat. Biotechnol.">
        <title>Draft genome sequence of chickpea (Cicer arietinum) provides a resource for trait improvement.</title>
        <authorList>
            <person name="Varshney R.K."/>
            <person name="Song C."/>
            <person name="Saxena R.K."/>
            <person name="Azam S."/>
            <person name="Yu S."/>
            <person name="Sharpe A.G."/>
            <person name="Cannon S."/>
            <person name="Baek J."/>
            <person name="Rosen B.D."/>
            <person name="Tar'an B."/>
            <person name="Millan T."/>
            <person name="Zhang X."/>
            <person name="Ramsay L.D."/>
            <person name="Iwata A."/>
            <person name="Wang Y."/>
            <person name="Nelson W."/>
            <person name="Farmer A.D."/>
            <person name="Gaur P.M."/>
            <person name="Soderlund C."/>
            <person name="Penmetsa R.V."/>
            <person name="Xu C."/>
            <person name="Bharti A.K."/>
            <person name="He W."/>
            <person name="Winter P."/>
            <person name="Zhao S."/>
            <person name="Hane J.K."/>
            <person name="Carrasquilla-Garcia N."/>
            <person name="Condie J.A."/>
            <person name="Upadhyaya H.D."/>
            <person name="Luo M.C."/>
            <person name="Thudi M."/>
            <person name="Gowda C.L."/>
            <person name="Singh N.P."/>
            <person name="Lichtenzveig J."/>
            <person name="Gali K.K."/>
            <person name="Rubio J."/>
            <person name="Nadarajan N."/>
            <person name="Dolezel J."/>
            <person name="Bansal K.C."/>
            <person name="Xu X."/>
            <person name="Edwards D."/>
            <person name="Zhang G."/>
            <person name="Kahl G."/>
            <person name="Gil J."/>
            <person name="Singh K.B."/>
            <person name="Datta S.K."/>
            <person name="Jackson S.A."/>
            <person name="Wang J."/>
            <person name="Cook D.R."/>
        </authorList>
    </citation>
    <scope>NUCLEOTIDE SEQUENCE [LARGE SCALE GENOMIC DNA]</scope>
    <source>
        <strain evidence="3">cv. CDC Frontier</strain>
    </source>
</reference>
<dbReference type="PANTHER" id="PTHR33159">
    <property type="entry name" value="RPM1-INTERACTING PROTEIN 4 (RIN4) FAMILY PROTEIN"/>
    <property type="match status" value="1"/>
</dbReference>
<organism evidence="3 4">
    <name type="scientific">Cicer arietinum</name>
    <name type="common">Chickpea</name>
    <name type="synonym">Garbanzo</name>
    <dbReference type="NCBI Taxonomy" id="3827"/>
    <lineage>
        <taxon>Eukaryota</taxon>
        <taxon>Viridiplantae</taxon>
        <taxon>Streptophyta</taxon>
        <taxon>Embryophyta</taxon>
        <taxon>Tracheophyta</taxon>
        <taxon>Spermatophyta</taxon>
        <taxon>Magnoliopsida</taxon>
        <taxon>eudicotyledons</taxon>
        <taxon>Gunneridae</taxon>
        <taxon>Pentapetalae</taxon>
        <taxon>rosids</taxon>
        <taxon>fabids</taxon>
        <taxon>Fabales</taxon>
        <taxon>Fabaceae</taxon>
        <taxon>Papilionoideae</taxon>
        <taxon>50 kb inversion clade</taxon>
        <taxon>NPAAA clade</taxon>
        <taxon>Hologalegina</taxon>
        <taxon>IRL clade</taxon>
        <taxon>Cicereae</taxon>
        <taxon>Cicer</taxon>
    </lineage>
</organism>
<evidence type="ECO:0000313" key="3">
    <source>
        <dbReference type="Proteomes" id="UP000087171"/>
    </source>
</evidence>
<dbReference type="OrthoDB" id="1109067at2759"/>
<feature type="domain" description="RIN4 pathogenic type III effector avirulence factor Avr cleavage site" evidence="2">
    <location>
        <begin position="5"/>
        <end position="33"/>
    </location>
</feature>
<dbReference type="PaxDb" id="3827-XP_004491708.1"/>
<dbReference type="InterPro" id="IPR008700">
    <property type="entry name" value="TypeIII_avirulence_cleave"/>
</dbReference>
<gene>
    <name evidence="4" type="primary">LOC101493917</name>
</gene>
<protein>
    <submittedName>
        <fullName evidence="4">Uncharacterized protein LOC101493917 isoform X1</fullName>
    </submittedName>
</protein>
<dbReference type="Pfam" id="PF05627">
    <property type="entry name" value="AvrRpt-cleavage"/>
    <property type="match status" value="2"/>
</dbReference>
<dbReference type="InterPro" id="IPR040387">
    <property type="entry name" value="RIN4/NOI4"/>
</dbReference>
<feature type="domain" description="RIN4 pathogenic type III effector avirulence factor Avr cleavage site" evidence="2">
    <location>
        <begin position="194"/>
        <end position="226"/>
    </location>
</feature>
<dbReference type="PANTHER" id="PTHR33159:SF6">
    <property type="entry name" value="RPM1-INTERACTING PROTEIN 4"/>
    <property type="match status" value="1"/>
</dbReference>
<evidence type="ECO:0000313" key="4">
    <source>
        <dbReference type="RefSeq" id="XP_012568746.1"/>
    </source>
</evidence>
<dbReference type="Proteomes" id="UP000087171">
    <property type="component" value="Chromosome Ca3"/>
</dbReference>
<proteinExistence type="predicted"/>
<feature type="region of interest" description="Disordered" evidence="1">
    <location>
        <begin position="228"/>
        <end position="247"/>
    </location>
</feature>
<evidence type="ECO:0000259" key="2">
    <source>
        <dbReference type="Pfam" id="PF05627"/>
    </source>
</evidence>
<dbReference type="eggNOG" id="ENOG502QQ5R">
    <property type="taxonomic scope" value="Eukaryota"/>
</dbReference>
<name>A0A1S3E0Y8_CICAR</name>
<evidence type="ECO:0000256" key="1">
    <source>
        <dbReference type="SAM" id="MobiDB-lite"/>
    </source>
</evidence>
<dbReference type="RefSeq" id="XP_012568746.1">
    <property type="nucleotide sequence ID" value="XM_012713292.2"/>
</dbReference>
<feature type="region of interest" description="Disordered" evidence="1">
    <location>
        <begin position="1"/>
        <end position="213"/>
    </location>
</feature>
<dbReference type="GeneID" id="101493917"/>
<feature type="compositionally biased region" description="Basic and acidic residues" evidence="1">
    <location>
        <begin position="73"/>
        <end position="95"/>
    </location>
</feature>
<sequence>MTTQRSHVPKFGNWDGQDDVPYTAYFDKARKTRPGTKMINPNDPEENSDLVLQNSSSDADIIHPKPKVYSENQSEKGSVRSTHNELQKSKEDGDLKNFVNSPARHDNLSNRSAGDSASRPGSHGVGSADTYRRPLKQSTGSEYSIERSPLHRQAKTPGRDSPSWERKSSYDSSHGTPGRSRLRPANRGDETPDKSAAVPKFGEWDESDPTSADGYTHIFNKVREEKHVAAGNAPGTPNGRSYVIRNQPANDKTQGCCFFWGRK</sequence>
<accession>A0A1S3E0Y8</accession>